<dbReference type="InterPro" id="IPR025794">
    <property type="entry name" value="H3-K9-MeTrfase_plant"/>
</dbReference>
<keyword evidence="4" id="KW-0808">Transferase</keyword>
<feature type="compositionally biased region" description="Basic residues" evidence="10">
    <location>
        <begin position="125"/>
        <end position="146"/>
    </location>
</feature>
<dbReference type="GO" id="GO:0008270">
    <property type="term" value="F:zinc ion binding"/>
    <property type="evidence" value="ECO:0007669"/>
    <property type="project" value="InterPro"/>
</dbReference>
<feature type="region of interest" description="Disordered" evidence="10">
    <location>
        <begin position="1"/>
        <end position="26"/>
    </location>
</feature>
<feature type="compositionally biased region" description="Pro residues" evidence="10">
    <location>
        <begin position="67"/>
        <end position="79"/>
    </location>
</feature>
<dbReference type="Proteomes" id="UP000467841">
    <property type="component" value="Unassembled WGS sequence"/>
</dbReference>
<sequence length="728" mass="80641">MDKSNPIEPKSFTSLRPGNTSSPTPLRMVRCFDLNAEPPVTPPSPMVSSLQIVTPFSAVIDLNAEPPTTPPSTRPPPVTPSTASDHVIPSTTSPLAQMVTPLQPIGSFDILDNESCPGDIASTHPIKKGRGRPKGSKNSKMPAKKPKTVEVSGNEKCAADAGLSTAPTKRGPGRPKGSKNSAKKPQSYDPNRKMVKSCLSFDSKITEAERETGNKELVESVLIRYDAVRRRLCQLQSAIVLQTAQANCKNLGVMTNRKRRIGPVPGIQVGDIFYNRSEISLIGLQIQMVGGIDYFSVEDGADTLGATSVVTSGNFEDKILDLHTLDYTGSGGLDSNGRQVADQKLEKGNLALTKSVENGNEVRVIRGLKVPSDEKTKIYMYDGLYSVSKWWEKTENGFKVFKFRLERKQGQPSGYAISKEVEKWNKFGLDSFLLEDLSSRKEVLPVSLVNEEDVNDEKRPERFVYITHMSCSSQILDPSTVKDPQSIGCHSCEGRLCSTKNPKCACIKKNGGYLPYHNGLLVCRKPMVYECGELCSCPLDCQNRVVQSGLKISVQVFKTKDCGWGLRSLEPIRAGTFICEFAGLVMAKEEVEEEDEEYMFDSSRDFNRFRWNYEPELVGEDCREQVSEVFNLPSPILISARRYGNVGRFMNHSCSPNVMWQPVECEENGESYVRIGFFAMKHIPPLTELRYDYGMSCVAEEVGEDGRRIFKGKKLCLCGSLNCRGSFG</sequence>
<evidence type="ECO:0000259" key="13">
    <source>
        <dbReference type="PROSITE" id="PS50868"/>
    </source>
</evidence>
<evidence type="ECO:0000256" key="10">
    <source>
        <dbReference type="SAM" id="MobiDB-lite"/>
    </source>
</evidence>
<evidence type="ECO:0000256" key="7">
    <source>
        <dbReference type="ARBA" id="ARBA00023242"/>
    </source>
</evidence>
<evidence type="ECO:0000256" key="1">
    <source>
        <dbReference type="ARBA" id="ARBA00004584"/>
    </source>
</evidence>
<dbReference type="Pfam" id="PF00856">
    <property type="entry name" value="SET"/>
    <property type="match status" value="1"/>
</dbReference>
<dbReference type="SMART" id="SM00317">
    <property type="entry name" value="SET"/>
    <property type="match status" value="1"/>
</dbReference>
<dbReference type="AlphaFoldDB" id="A0A6D2KGH9"/>
<dbReference type="GO" id="GO:0000775">
    <property type="term" value="C:chromosome, centromeric region"/>
    <property type="evidence" value="ECO:0007669"/>
    <property type="project" value="UniProtKB-SubCell"/>
</dbReference>
<dbReference type="InterPro" id="IPR051357">
    <property type="entry name" value="H3K9_HMTase_SUVAR3-9"/>
</dbReference>
<feature type="domain" description="YDG" evidence="14">
    <location>
        <begin position="262"/>
        <end position="407"/>
    </location>
</feature>
<evidence type="ECO:0000256" key="3">
    <source>
        <dbReference type="ARBA" id="ARBA00022603"/>
    </source>
</evidence>
<evidence type="ECO:0000313" key="15">
    <source>
        <dbReference type="EMBL" id="CAA7053625.1"/>
    </source>
</evidence>
<dbReference type="SUPFAM" id="SSF82199">
    <property type="entry name" value="SET domain"/>
    <property type="match status" value="1"/>
</dbReference>
<dbReference type="PROSITE" id="PS50280">
    <property type="entry name" value="SET"/>
    <property type="match status" value="1"/>
</dbReference>
<dbReference type="GO" id="GO:0032259">
    <property type="term" value="P:methylation"/>
    <property type="evidence" value="ECO:0007669"/>
    <property type="project" value="UniProtKB-KW"/>
</dbReference>
<dbReference type="SMART" id="SM00468">
    <property type="entry name" value="PreSET"/>
    <property type="match status" value="1"/>
</dbReference>
<evidence type="ECO:0000256" key="6">
    <source>
        <dbReference type="ARBA" id="ARBA00022853"/>
    </source>
</evidence>
<dbReference type="GO" id="GO:0042054">
    <property type="term" value="F:histone methyltransferase activity"/>
    <property type="evidence" value="ECO:0007669"/>
    <property type="project" value="InterPro"/>
</dbReference>
<name>A0A6D2KGH9_9BRAS</name>
<feature type="compositionally biased region" description="Polar residues" evidence="10">
    <location>
        <begin position="11"/>
        <end position="24"/>
    </location>
</feature>
<protein>
    <recommendedName>
        <fullName evidence="17">Histone-lysine N-methyltransferase</fullName>
    </recommendedName>
</protein>
<dbReference type="InterPro" id="IPR003616">
    <property type="entry name" value="Post-SET_dom"/>
</dbReference>
<dbReference type="PROSITE" id="PS50867">
    <property type="entry name" value="PRE_SET"/>
    <property type="match status" value="1"/>
</dbReference>
<keyword evidence="8" id="KW-0137">Centromere</keyword>
<accession>A0A6D2KGH9</accession>
<dbReference type="OrthoDB" id="616263at2759"/>
<gene>
    <name evidence="15" type="ORF">MERR_LOCUS40861</name>
</gene>
<dbReference type="Gene3D" id="2.30.280.10">
    <property type="entry name" value="SRA-YDG"/>
    <property type="match status" value="1"/>
</dbReference>
<feature type="domain" description="Post-SET" evidence="13">
    <location>
        <begin position="712"/>
        <end position="728"/>
    </location>
</feature>
<dbReference type="PANTHER" id="PTHR45660">
    <property type="entry name" value="HISTONE-LYSINE N-METHYLTRANSFERASE SETMAR"/>
    <property type="match status" value="1"/>
</dbReference>
<evidence type="ECO:0000256" key="5">
    <source>
        <dbReference type="ARBA" id="ARBA00022691"/>
    </source>
</evidence>
<comment type="subcellular location">
    <subcellularLocation>
        <location evidence="1">Chromosome</location>
        <location evidence="1">Centromere</location>
    </subcellularLocation>
    <subcellularLocation>
        <location evidence="9">Nucleus</location>
    </subcellularLocation>
</comment>
<dbReference type="Pfam" id="PF05033">
    <property type="entry name" value="Pre-SET"/>
    <property type="match status" value="1"/>
</dbReference>
<evidence type="ECO:0000259" key="12">
    <source>
        <dbReference type="PROSITE" id="PS50867"/>
    </source>
</evidence>
<dbReference type="PROSITE" id="PS51575">
    <property type="entry name" value="SAM_MT43_SUVAR39_2"/>
    <property type="match status" value="1"/>
</dbReference>
<dbReference type="InterPro" id="IPR007728">
    <property type="entry name" value="Pre-SET_dom"/>
</dbReference>
<evidence type="ECO:0000259" key="11">
    <source>
        <dbReference type="PROSITE" id="PS50280"/>
    </source>
</evidence>
<comment type="caution">
    <text evidence="15">The sequence shown here is derived from an EMBL/GenBank/DDBJ whole genome shotgun (WGS) entry which is preliminary data.</text>
</comment>
<dbReference type="InterPro" id="IPR001214">
    <property type="entry name" value="SET_dom"/>
</dbReference>
<dbReference type="InterPro" id="IPR015947">
    <property type="entry name" value="PUA-like_sf"/>
</dbReference>
<organism evidence="15 16">
    <name type="scientific">Microthlaspi erraticum</name>
    <dbReference type="NCBI Taxonomy" id="1685480"/>
    <lineage>
        <taxon>Eukaryota</taxon>
        <taxon>Viridiplantae</taxon>
        <taxon>Streptophyta</taxon>
        <taxon>Embryophyta</taxon>
        <taxon>Tracheophyta</taxon>
        <taxon>Spermatophyta</taxon>
        <taxon>Magnoliopsida</taxon>
        <taxon>eudicotyledons</taxon>
        <taxon>Gunneridae</taxon>
        <taxon>Pentapetalae</taxon>
        <taxon>rosids</taxon>
        <taxon>malvids</taxon>
        <taxon>Brassicales</taxon>
        <taxon>Brassicaceae</taxon>
        <taxon>Coluteocarpeae</taxon>
        <taxon>Microthlaspi</taxon>
    </lineage>
</organism>
<feature type="domain" description="Pre-SET" evidence="12">
    <location>
        <begin position="493"/>
        <end position="549"/>
    </location>
</feature>
<reference evidence="15" key="1">
    <citation type="submission" date="2020-01" db="EMBL/GenBank/DDBJ databases">
        <authorList>
            <person name="Mishra B."/>
        </authorList>
    </citation>
    <scope>NUCLEOTIDE SEQUENCE [LARGE SCALE GENOMIC DNA]</scope>
</reference>
<dbReference type="GO" id="GO:0005634">
    <property type="term" value="C:nucleus"/>
    <property type="evidence" value="ECO:0007669"/>
    <property type="project" value="UniProtKB-SubCell"/>
</dbReference>
<dbReference type="GO" id="GO:0003690">
    <property type="term" value="F:double-stranded DNA binding"/>
    <property type="evidence" value="ECO:0007669"/>
    <property type="project" value="TreeGrafter"/>
</dbReference>
<dbReference type="EMBL" id="CACVBM020001540">
    <property type="protein sequence ID" value="CAA7053625.1"/>
    <property type="molecule type" value="Genomic_DNA"/>
</dbReference>
<feature type="region of interest" description="Disordered" evidence="10">
    <location>
        <begin position="119"/>
        <end position="193"/>
    </location>
</feature>
<dbReference type="InterPro" id="IPR046341">
    <property type="entry name" value="SET_dom_sf"/>
</dbReference>
<feature type="region of interest" description="Disordered" evidence="10">
    <location>
        <begin position="61"/>
        <end position="96"/>
    </location>
</feature>
<evidence type="ECO:0000256" key="8">
    <source>
        <dbReference type="ARBA" id="ARBA00023328"/>
    </source>
</evidence>
<keyword evidence="2" id="KW-0158">Chromosome</keyword>
<dbReference type="SUPFAM" id="SSF88697">
    <property type="entry name" value="PUA domain-like"/>
    <property type="match status" value="1"/>
</dbReference>
<feature type="domain" description="SET" evidence="11">
    <location>
        <begin position="552"/>
        <end position="694"/>
    </location>
</feature>
<keyword evidence="3" id="KW-0489">Methyltransferase</keyword>
<keyword evidence="5" id="KW-0949">S-adenosyl-L-methionine</keyword>
<evidence type="ECO:0000259" key="14">
    <source>
        <dbReference type="PROSITE" id="PS51015"/>
    </source>
</evidence>
<dbReference type="PROSITE" id="PS50868">
    <property type="entry name" value="POST_SET"/>
    <property type="match status" value="1"/>
</dbReference>
<dbReference type="InterPro" id="IPR017956">
    <property type="entry name" value="AT_hook_DNA-bd_motif"/>
</dbReference>
<dbReference type="PROSITE" id="PS51015">
    <property type="entry name" value="YDG"/>
    <property type="match status" value="1"/>
</dbReference>
<evidence type="ECO:0000256" key="4">
    <source>
        <dbReference type="ARBA" id="ARBA00022679"/>
    </source>
</evidence>
<evidence type="ECO:0000256" key="2">
    <source>
        <dbReference type="ARBA" id="ARBA00022454"/>
    </source>
</evidence>
<dbReference type="PANTHER" id="PTHR45660:SF18">
    <property type="entry name" value="HISTONE-LYSINE N-METHYLTRANSFERASE, H3 LYSINE-9 SPECIFIC SUVH7-RELATED"/>
    <property type="match status" value="1"/>
</dbReference>
<dbReference type="SMART" id="SM00384">
    <property type="entry name" value="AT_hook"/>
    <property type="match status" value="2"/>
</dbReference>
<dbReference type="Gene3D" id="2.170.270.10">
    <property type="entry name" value="SET domain"/>
    <property type="match status" value="1"/>
</dbReference>
<evidence type="ECO:0000313" key="16">
    <source>
        <dbReference type="Proteomes" id="UP000467841"/>
    </source>
</evidence>
<proteinExistence type="predicted"/>
<evidence type="ECO:0008006" key="17">
    <source>
        <dbReference type="Google" id="ProtNLM"/>
    </source>
</evidence>
<keyword evidence="6" id="KW-0156">Chromatin regulator</keyword>
<keyword evidence="16" id="KW-1185">Reference proteome</keyword>
<dbReference type="SMART" id="SM00466">
    <property type="entry name" value="SRA"/>
    <property type="match status" value="1"/>
</dbReference>
<dbReference type="InterPro" id="IPR036987">
    <property type="entry name" value="SRA-YDG_sf"/>
</dbReference>
<dbReference type="Pfam" id="PF02182">
    <property type="entry name" value="SAD_SRA"/>
    <property type="match status" value="1"/>
</dbReference>
<dbReference type="InterPro" id="IPR003105">
    <property type="entry name" value="SRA_YDG"/>
</dbReference>
<keyword evidence="7 9" id="KW-0539">Nucleus</keyword>
<evidence type="ECO:0000256" key="9">
    <source>
        <dbReference type="PROSITE-ProRule" id="PRU00358"/>
    </source>
</evidence>